<proteinExistence type="predicted"/>
<accession>A0ABN7SBP9</accession>
<protein>
    <submittedName>
        <fullName evidence="1">Oidioi.mRNA.OKI2018_I69.XSR.g13482.t1.cds</fullName>
    </submittedName>
</protein>
<keyword evidence="2" id="KW-1185">Reference proteome</keyword>
<gene>
    <name evidence="1" type="ORF">OKIOD_LOCUS5040</name>
</gene>
<name>A0ABN7SBP9_OIKDI</name>
<evidence type="ECO:0000313" key="2">
    <source>
        <dbReference type="Proteomes" id="UP001158576"/>
    </source>
</evidence>
<dbReference type="Proteomes" id="UP001158576">
    <property type="component" value="Chromosome XSR"/>
</dbReference>
<reference evidence="1 2" key="1">
    <citation type="submission" date="2021-04" db="EMBL/GenBank/DDBJ databases">
        <authorList>
            <person name="Bliznina A."/>
        </authorList>
    </citation>
    <scope>NUCLEOTIDE SEQUENCE [LARGE SCALE GENOMIC DNA]</scope>
</reference>
<dbReference type="EMBL" id="OU015569">
    <property type="protein sequence ID" value="CAG5094357.1"/>
    <property type="molecule type" value="Genomic_DNA"/>
</dbReference>
<evidence type="ECO:0000313" key="1">
    <source>
        <dbReference type="EMBL" id="CAG5094357.1"/>
    </source>
</evidence>
<sequence>MWQWTEGSERFRSFPSVRFSFDQPKSISCITTSGGQGGYVSEFNLYNTGAESGNREFIQTIEVDTKDVTQQKTACLSSPLTTSDLIIMPTGGSKDFFMRFLIYQL</sequence>
<organism evidence="1 2">
    <name type="scientific">Oikopleura dioica</name>
    <name type="common">Tunicate</name>
    <dbReference type="NCBI Taxonomy" id="34765"/>
    <lineage>
        <taxon>Eukaryota</taxon>
        <taxon>Metazoa</taxon>
        <taxon>Chordata</taxon>
        <taxon>Tunicata</taxon>
        <taxon>Appendicularia</taxon>
        <taxon>Copelata</taxon>
        <taxon>Oikopleuridae</taxon>
        <taxon>Oikopleura</taxon>
    </lineage>
</organism>